<dbReference type="AlphaFoldDB" id="A0A5B7ZS29"/>
<gene>
    <name evidence="1" type="ORF">FHQ07_08095</name>
</gene>
<dbReference type="RefSeq" id="WP_139716327.1">
    <property type="nucleotide sequence ID" value="NZ_CP040871.1"/>
</dbReference>
<dbReference type="InterPro" id="IPR019231">
    <property type="entry name" value="DUF2170"/>
</dbReference>
<accession>A0A5B7ZS29</accession>
<sequence length="208" mass="22809">MKSVLQRSSTQHVRAFRERMREQGLVKKDVWIRPEHAAELAAIEKAMREARDPAESNPSEDVKGPGWTLPTIRHALAQTSAVRDGSIELETIEGAEPSLHLVMREYGELSIFIAVGGEQIIVEAFLWPLAQVRDPAAFNAHVLATHKLLPLSTIAIQSIAGVPSYTMFGSLDTHSSLANLMFEIETLAENVIQASDAYAPYLDAGTHG</sequence>
<dbReference type="OrthoDB" id="7677665at2"/>
<reference evidence="1 2" key="1">
    <citation type="submission" date="2019-06" db="EMBL/GenBank/DDBJ databases">
        <title>Thermomonas aquatica sp. nov., isolated from an industrial wastewater treatment plant.</title>
        <authorList>
            <person name="Jeon J.H."/>
            <person name="Park D.-S."/>
        </authorList>
    </citation>
    <scope>NUCLEOTIDE SEQUENCE [LARGE SCALE GENOMIC DNA]</scope>
    <source>
        <strain evidence="1 2">SY21</strain>
    </source>
</reference>
<evidence type="ECO:0000313" key="1">
    <source>
        <dbReference type="EMBL" id="QDA57276.1"/>
    </source>
</evidence>
<evidence type="ECO:0000313" key="2">
    <source>
        <dbReference type="Proteomes" id="UP000308149"/>
    </source>
</evidence>
<protein>
    <submittedName>
        <fullName evidence="1">DUF2170 family protein</fullName>
    </submittedName>
</protein>
<dbReference type="EMBL" id="CP040871">
    <property type="protein sequence ID" value="QDA57276.1"/>
    <property type="molecule type" value="Genomic_DNA"/>
</dbReference>
<organism evidence="1 2">
    <name type="scientific">Thermomonas aquatica</name>
    <dbReference type="NCBI Taxonomy" id="2202149"/>
    <lineage>
        <taxon>Bacteria</taxon>
        <taxon>Pseudomonadati</taxon>
        <taxon>Pseudomonadota</taxon>
        <taxon>Gammaproteobacteria</taxon>
        <taxon>Lysobacterales</taxon>
        <taxon>Lysobacteraceae</taxon>
        <taxon>Thermomonas</taxon>
    </lineage>
</organism>
<proteinExistence type="predicted"/>
<name>A0A5B7ZS29_9GAMM</name>
<dbReference type="Proteomes" id="UP000308149">
    <property type="component" value="Chromosome"/>
</dbReference>
<dbReference type="Pfam" id="PF09938">
    <property type="entry name" value="DUF2170"/>
    <property type="match status" value="1"/>
</dbReference>
<keyword evidence="2" id="KW-1185">Reference proteome</keyword>
<dbReference type="KEGG" id="thes:FHQ07_08095"/>